<dbReference type="AlphaFoldDB" id="G9WFC1"/>
<dbReference type="STRING" id="336988.NT96_08680"/>
<dbReference type="InterPro" id="IPR058533">
    <property type="entry name" value="Cation_efflux_TM"/>
</dbReference>
<evidence type="ECO:0000256" key="3">
    <source>
        <dbReference type="ARBA" id="ARBA00022989"/>
    </source>
</evidence>
<dbReference type="OrthoDB" id="9810598at2"/>
<evidence type="ECO:0000256" key="5">
    <source>
        <dbReference type="SAM" id="Phobius"/>
    </source>
</evidence>
<keyword evidence="3 5" id="KW-1133">Transmembrane helix</keyword>
<dbReference type="Gene3D" id="1.20.1510.10">
    <property type="entry name" value="Cation efflux protein transmembrane domain"/>
    <property type="match status" value="1"/>
</dbReference>
<feature type="transmembrane region" description="Helical" evidence="5">
    <location>
        <begin position="120"/>
        <end position="137"/>
    </location>
</feature>
<feature type="transmembrane region" description="Helical" evidence="5">
    <location>
        <begin position="184"/>
        <end position="204"/>
    </location>
</feature>
<dbReference type="GO" id="GO:0016020">
    <property type="term" value="C:membrane"/>
    <property type="evidence" value="ECO:0007669"/>
    <property type="project" value="UniProtKB-SubCell"/>
</dbReference>
<dbReference type="eggNOG" id="COG3965">
    <property type="taxonomic scope" value="Bacteria"/>
</dbReference>
<feature type="domain" description="Cation efflux protein transmembrane" evidence="6">
    <location>
        <begin position="11"/>
        <end position="217"/>
    </location>
</feature>
<dbReference type="GO" id="GO:0008324">
    <property type="term" value="F:monoatomic cation transmembrane transporter activity"/>
    <property type="evidence" value="ECO:0007669"/>
    <property type="project" value="InterPro"/>
</dbReference>
<dbReference type="PATRIC" id="fig|1045004.4.peg.734"/>
<evidence type="ECO:0000256" key="2">
    <source>
        <dbReference type="ARBA" id="ARBA00022692"/>
    </source>
</evidence>
<dbReference type="InterPro" id="IPR027469">
    <property type="entry name" value="Cation_efflux_TMD_sf"/>
</dbReference>
<comment type="caution">
    <text evidence="7">The sequence shown here is derived from an EMBL/GenBank/DDBJ whole genome shotgun (WGS) entry which is preliminary data.</text>
</comment>
<dbReference type="Pfam" id="PF01545">
    <property type="entry name" value="Cation_efflux"/>
    <property type="match status" value="1"/>
</dbReference>
<evidence type="ECO:0000256" key="4">
    <source>
        <dbReference type="ARBA" id="ARBA00023136"/>
    </source>
</evidence>
<evidence type="ECO:0000256" key="1">
    <source>
        <dbReference type="ARBA" id="ARBA00004141"/>
    </source>
</evidence>
<dbReference type="HOGENOM" id="CLU_056154_2_0_9"/>
<evidence type="ECO:0000313" key="8">
    <source>
        <dbReference type="Proteomes" id="UP000004959"/>
    </source>
</evidence>
<evidence type="ECO:0000259" key="6">
    <source>
        <dbReference type="Pfam" id="PF01545"/>
    </source>
</evidence>
<evidence type="ECO:0000313" key="7">
    <source>
        <dbReference type="EMBL" id="EHN58841.1"/>
    </source>
</evidence>
<accession>G9WFC1</accession>
<organism evidence="7 8">
    <name type="scientific">Oenococcus kitaharae DSM 17330</name>
    <dbReference type="NCBI Taxonomy" id="1045004"/>
    <lineage>
        <taxon>Bacteria</taxon>
        <taxon>Bacillati</taxon>
        <taxon>Bacillota</taxon>
        <taxon>Bacilli</taxon>
        <taxon>Lactobacillales</taxon>
        <taxon>Lactobacillaceae</taxon>
        <taxon>Oenococcus</taxon>
    </lineage>
</organism>
<gene>
    <name evidence="7" type="ORF">OKIT_0732</name>
</gene>
<dbReference type="PROSITE" id="PS51257">
    <property type="entry name" value="PROKAR_LIPOPROTEIN"/>
    <property type="match status" value="1"/>
</dbReference>
<dbReference type="RefSeq" id="WP_007745400.1">
    <property type="nucleotide sequence ID" value="NZ_CM001398.1"/>
</dbReference>
<keyword evidence="4 5" id="KW-0472">Membrane</keyword>
<protein>
    <submittedName>
        <fullName evidence="7">Cobalt-zinc-cadmium resistance protein</fullName>
    </submittedName>
</protein>
<keyword evidence="2 5" id="KW-0812">Transmembrane</keyword>
<feature type="transmembrane region" description="Helical" evidence="5">
    <location>
        <begin position="78"/>
        <end position="100"/>
    </location>
</feature>
<comment type="subcellular location">
    <subcellularLocation>
        <location evidence="1">Membrane</location>
        <topology evidence="1">Multi-pass membrane protein</topology>
    </subcellularLocation>
</comment>
<feature type="transmembrane region" description="Helical" evidence="5">
    <location>
        <begin position="158"/>
        <end position="178"/>
    </location>
</feature>
<feature type="transmembrane region" description="Helical" evidence="5">
    <location>
        <begin position="12"/>
        <end position="30"/>
    </location>
</feature>
<keyword evidence="8" id="KW-1185">Reference proteome</keyword>
<dbReference type="Proteomes" id="UP000004959">
    <property type="component" value="Chromosome"/>
</dbReference>
<dbReference type="SUPFAM" id="SSF161111">
    <property type="entry name" value="Cation efflux protein transmembrane domain-like"/>
    <property type="match status" value="1"/>
</dbReference>
<reference evidence="7 8" key="1">
    <citation type="journal article" date="2012" name="PLoS ONE">
        <title>Functional divergence in the genus oenococcus as predicted by genome sequencing of the newly-described species, Oenococcus kitaharae.</title>
        <authorList>
            <person name="Borneman A.R."/>
            <person name="McCarthy J.M."/>
            <person name="Chambers P.J."/>
            <person name="Bartowsky E.J."/>
        </authorList>
    </citation>
    <scope>NUCLEOTIDE SEQUENCE [LARGE SCALE GENOMIC DNA]</scope>
    <source>
        <strain evidence="8">DSM17330</strain>
    </source>
</reference>
<sequence>MTAKKIEQTSLLVGILVNLLMSCAGILVYRTTHIEALFVDAYFSMITFFSAIVSLIVSKLSSHRNKMFPGGFFVLEPLYSLFQSVLTVVLLSMSLVTVGIKTYAYFAHGEGSVLDIGPVLPYEMVMILLSWGLSYFYKKQNQKIHNLSTMLFAETQGTFVDGMMSLGIGAAAFILFFIQPNSALGFLRYTGDFFITLLLVMLTIKMPLKVIKSAFGEISGKLLLNPEIRGWIDGCLKKHPLQDVKVQKYLVYKVGMSVKIYVFLDAGKAFIDSGQLSQSKAAILKELSKRLEFVHLAFCLS</sequence>
<proteinExistence type="predicted"/>
<name>G9WFC1_9LACO</name>
<feature type="transmembrane region" description="Helical" evidence="5">
    <location>
        <begin position="36"/>
        <end position="57"/>
    </location>
</feature>
<dbReference type="EMBL" id="AFVZ01000001">
    <property type="protein sequence ID" value="EHN58841.1"/>
    <property type="molecule type" value="Genomic_DNA"/>
</dbReference>